<keyword evidence="3" id="KW-0547">Nucleotide-binding</keyword>
<dbReference type="CDD" id="cd17933">
    <property type="entry name" value="DEXSc_RecD-like"/>
    <property type="match status" value="1"/>
</dbReference>
<feature type="domain" description="UvrD-like helicase C-terminal" evidence="1">
    <location>
        <begin position="616"/>
        <end position="663"/>
    </location>
</feature>
<dbReference type="RefSeq" id="YP_009000932.1">
    <property type="nucleotide sequence ID" value="NC_023423.1"/>
</dbReference>
<dbReference type="KEGG" id="vg:18266058"/>
<evidence type="ECO:0000259" key="2">
    <source>
        <dbReference type="Pfam" id="PF18335"/>
    </source>
</evidence>
<dbReference type="EMBL" id="KF740664">
    <property type="protein sequence ID" value="AHH01597.1"/>
    <property type="molecule type" value="Genomic_DNA"/>
</dbReference>
<dbReference type="GeneID" id="18266058"/>
<dbReference type="InterPro" id="IPR027785">
    <property type="entry name" value="UvrD-like_helicase_C"/>
</dbReference>
<dbReference type="Pfam" id="PF13604">
    <property type="entry name" value="AAA_30"/>
    <property type="match status" value="1"/>
</dbReference>
<sequence length="704" mass="80238">MFSDHTAETTATPISGTDKILGKIVSIHSQNFNSQTVFEIEANGEKYGYLTSLPQMIYNVREQDVFFCFSVSFECKMLICKTPPLIRPDESIPLYYLRKSGLSAEKLQLLEEKISSGEISDLFSSLVFLSSMSKESTGSLNPVLTFLSEVVGEKILKWWRKEIVLRRLKLLGLNFNDARKVSELINEETSLYGVYESVLQNPLPFLFLDLEVCDSIYQMSGNKIRPELLRPLKIARQIYTRLVASGWVTTPTWWMDKNFPYYESEIQNLKLLSITKSEGMYYSRAYEIEREVCFKIAKLHLSTKLPEIETPCDEPPQNLESDVLLTEQQQQALSLAVKCPFSLIVGSAGTGKTTIIRKLSQLLPNAYLVSFTGKAVSRLSMVTGKKAYTIHKLYYSKKGVGSTITEVIIDEASMVSLPLFHKLLEFPLIRLVMVGDPCQLPPIEWGRPFERIINSKMFPTSQLTQVFRTEDNFILENASRIRLNEGFFSFSQGANFRIFEGGKEVVFDLIRRLIATGRKQNDITVISPYNSMVAELNKGCQEIFHPDQPFVKDRFHRSFYEGDRIICTENDYLNNVFNGEEGIVTEICDEMIKVTFPSTTVIFKLQDEEDMGRITHSYVMTVHKSQGSEWPVVIFFLETRPHKAFLNQRLMYTGITRAKEVLYCVGSEVDLAASCQKEAPKVFDNMLLRLRQGIASAAECDSEN</sequence>
<dbReference type="Pfam" id="PF13538">
    <property type="entry name" value="UvrD_C_2"/>
    <property type="match status" value="1"/>
</dbReference>
<gene>
    <name evidence="3" type="ORF">pv_30</name>
</gene>
<dbReference type="GO" id="GO:0004386">
    <property type="term" value="F:helicase activity"/>
    <property type="evidence" value="ECO:0007669"/>
    <property type="project" value="UniProtKB-KW"/>
</dbReference>
<dbReference type="Gene3D" id="2.30.30.940">
    <property type="match status" value="1"/>
</dbReference>
<dbReference type="Gene3D" id="3.40.50.300">
    <property type="entry name" value="P-loop containing nucleotide triphosphate hydrolases"/>
    <property type="match status" value="2"/>
</dbReference>
<feature type="domain" description="ATP-dependent RecD2 DNA helicase SH3" evidence="2">
    <location>
        <begin position="536"/>
        <end position="594"/>
    </location>
</feature>
<evidence type="ECO:0000259" key="1">
    <source>
        <dbReference type="Pfam" id="PF13538"/>
    </source>
</evidence>
<name>W5S5P4_9VIRU</name>
<reference evidence="3 4" key="1">
    <citation type="journal article" date="2014" name="Proc. Natl. Acad. Sci. U.S.A.">
        <title>Thirty-thousand-year-old distant relative of giant icosahedral DNA viruses with a pandoravirus morphology.</title>
        <authorList>
            <person name="Legendre M."/>
            <person name="Bartoli J."/>
            <person name="Shmakova L."/>
            <person name="Jeudy S."/>
            <person name="Labadie K."/>
            <person name="Adrait A."/>
            <person name="Lescot M."/>
            <person name="Poirot O."/>
            <person name="Bertaux L."/>
            <person name="Bruley C."/>
            <person name="Coute Y."/>
            <person name="Rivkina E."/>
            <person name="Abergel C."/>
            <person name="Claverie J.M."/>
        </authorList>
    </citation>
    <scope>NUCLEOTIDE SEQUENCE [LARGE SCALE GENOMIC DNA]</scope>
    <source>
        <strain evidence="3">P1084-T</strain>
    </source>
</reference>
<organism evidence="3 4">
    <name type="scientific">Pithovirus sibericum</name>
    <dbReference type="NCBI Taxonomy" id="1450746"/>
    <lineage>
        <taxon>Viruses</taxon>
        <taxon>Pithoviruses</taxon>
        <taxon>Orthopithovirinae</taxon>
        <taxon>Alphapithovirus</taxon>
        <taxon>Alphapithovirus sibericum</taxon>
    </lineage>
</organism>
<evidence type="ECO:0000313" key="3">
    <source>
        <dbReference type="EMBL" id="AHH01597.1"/>
    </source>
</evidence>
<protein>
    <submittedName>
        <fullName evidence="3">RecD/TraA family helicase repair protein</fullName>
    </submittedName>
</protein>
<dbReference type="SUPFAM" id="SSF52540">
    <property type="entry name" value="P-loop containing nucleoside triphosphate hydrolases"/>
    <property type="match status" value="1"/>
</dbReference>
<dbReference type="InterPro" id="IPR050534">
    <property type="entry name" value="Coronavir_polyprotein_1ab"/>
</dbReference>
<keyword evidence="3" id="KW-0067">ATP-binding</keyword>
<keyword evidence="3" id="KW-0378">Hydrolase</keyword>
<accession>W5S5P4</accession>
<keyword evidence="3" id="KW-0347">Helicase</keyword>
<dbReference type="InterPro" id="IPR041451">
    <property type="entry name" value="RecD2_SH13"/>
</dbReference>
<evidence type="ECO:0000313" key="4">
    <source>
        <dbReference type="Proteomes" id="UP000202176"/>
    </source>
</evidence>
<dbReference type="CDD" id="cd18809">
    <property type="entry name" value="SF1_C_RecD"/>
    <property type="match status" value="1"/>
</dbReference>
<keyword evidence="4" id="KW-1185">Reference proteome</keyword>
<dbReference type="Proteomes" id="UP000202176">
    <property type="component" value="Segment"/>
</dbReference>
<dbReference type="PANTHER" id="PTHR43788">
    <property type="entry name" value="DNA2/NAM7 HELICASE FAMILY MEMBER"/>
    <property type="match status" value="1"/>
</dbReference>
<proteinExistence type="predicted"/>
<dbReference type="OrthoDB" id="5394at10239"/>
<dbReference type="Pfam" id="PF18335">
    <property type="entry name" value="SH3_13"/>
    <property type="match status" value="1"/>
</dbReference>
<dbReference type="InterPro" id="IPR027417">
    <property type="entry name" value="P-loop_NTPase"/>
</dbReference>